<dbReference type="AlphaFoldDB" id="A0A6A4GIA8"/>
<reference evidence="1" key="1">
    <citation type="journal article" date="2019" name="Environ. Microbiol.">
        <title>Fungal ecological strategies reflected in gene transcription - a case study of two litter decomposers.</title>
        <authorList>
            <person name="Barbi F."/>
            <person name="Kohler A."/>
            <person name="Barry K."/>
            <person name="Baskaran P."/>
            <person name="Daum C."/>
            <person name="Fauchery L."/>
            <person name="Ihrmark K."/>
            <person name="Kuo A."/>
            <person name="LaButti K."/>
            <person name="Lipzen A."/>
            <person name="Morin E."/>
            <person name="Grigoriev I.V."/>
            <person name="Henrissat B."/>
            <person name="Lindahl B."/>
            <person name="Martin F."/>
        </authorList>
    </citation>
    <scope>NUCLEOTIDE SEQUENCE</scope>
    <source>
        <strain evidence="1">JB14</strain>
    </source>
</reference>
<evidence type="ECO:0000313" key="2">
    <source>
        <dbReference type="Proteomes" id="UP000799118"/>
    </source>
</evidence>
<dbReference type="EMBL" id="ML770033">
    <property type="protein sequence ID" value="KAE9385083.1"/>
    <property type="molecule type" value="Genomic_DNA"/>
</dbReference>
<evidence type="ECO:0000313" key="1">
    <source>
        <dbReference type="EMBL" id="KAE9385083.1"/>
    </source>
</evidence>
<gene>
    <name evidence="1" type="ORF">BT96DRAFT_928968</name>
</gene>
<organism evidence="1 2">
    <name type="scientific">Gymnopus androsaceus JB14</name>
    <dbReference type="NCBI Taxonomy" id="1447944"/>
    <lineage>
        <taxon>Eukaryota</taxon>
        <taxon>Fungi</taxon>
        <taxon>Dikarya</taxon>
        <taxon>Basidiomycota</taxon>
        <taxon>Agaricomycotina</taxon>
        <taxon>Agaricomycetes</taxon>
        <taxon>Agaricomycetidae</taxon>
        <taxon>Agaricales</taxon>
        <taxon>Marasmiineae</taxon>
        <taxon>Omphalotaceae</taxon>
        <taxon>Gymnopus</taxon>
    </lineage>
</organism>
<dbReference type="OrthoDB" id="3262409at2759"/>
<sequence>MTHTAAMHKFISDSNALALGADALITSSMIYYLDLLNIRHSNNDHGTMEGGFSLSTGRGGKSTALSDFHGTVAFPSTQIAADTQPEVTAIWQVQTKRPTFIANPP</sequence>
<name>A0A6A4GIA8_9AGAR</name>
<protein>
    <submittedName>
        <fullName evidence="1">Uncharacterized protein</fullName>
    </submittedName>
</protein>
<dbReference type="Proteomes" id="UP000799118">
    <property type="component" value="Unassembled WGS sequence"/>
</dbReference>
<keyword evidence="2" id="KW-1185">Reference proteome</keyword>
<accession>A0A6A4GIA8</accession>
<proteinExistence type="predicted"/>